<evidence type="ECO:0000259" key="4">
    <source>
        <dbReference type="PROSITE" id="PS51891"/>
    </source>
</evidence>
<accession>A0A0M6YIF4</accession>
<evidence type="ECO:0000256" key="1">
    <source>
        <dbReference type="ARBA" id="ARBA00005495"/>
    </source>
</evidence>
<dbReference type="InterPro" id="IPR011057">
    <property type="entry name" value="Mss4-like_sf"/>
</dbReference>
<keyword evidence="3" id="KW-0862">Zinc</keyword>
<reference evidence="5 6" key="1">
    <citation type="submission" date="2015-07" db="EMBL/GenBank/DDBJ databases">
        <authorList>
            <person name="Noorani M."/>
        </authorList>
    </citation>
    <scope>NUCLEOTIDE SEQUENCE [LARGE SCALE GENOMIC DNA]</scope>
    <source>
        <strain evidence="5 6">CECT 7802</strain>
    </source>
</reference>
<evidence type="ECO:0000313" key="6">
    <source>
        <dbReference type="Proteomes" id="UP000049222"/>
    </source>
</evidence>
<keyword evidence="2" id="KW-0479">Metal-binding</keyword>
<dbReference type="EMBL" id="CXSU01000012">
    <property type="protein sequence ID" value="CTQ50131.1"/>
    <property type="molecule type" value="Genomic_DNA"/>
</dbReference>
<evidence type="ECO:0000256" key="2">
    <source>
        <dbReference type="ARBA" id="ARBA00022723"/>
    </source>
</evidence>
<dbReference type="STRING" id="420998.JDO7802_02149"/>
<dbReference type="GO" id="GO:0046872">
    <property type="term" value="F:metal ion binding"/>
    <property type="evidence" value="ECO:0007669"/>
    <property type="project" value="UniProtKB-KW"/>
</dbReference>
<dbReference type="SUPFAM" id="SSF51316">
    <property type="entry name" value="Mss4-like"/>
    <property type="match status" value="1"/>
</dbReference>
<dbReference type="PROSITE" id="PS51891">
    <property type="entry name" value="CENP_V_GFA"/>
    <property type="match status" value="1"/>
</dbReference>
<dbReference type="InterPro" id="IPR006913">
    <property type="entry name" value="CENP-V/GFA"/>
</dbReference>
<feature type="domain" description="CENP-V/GFA" evidence="4">
    <location>
        <begin position="7"/>
        <end position="134"/>
    </location>
</feature>
<dbReference type="InterPro" id="IPR046149">
    <property type="entry name" value="DUF6151"/>
</dbReference>
<sequence>MGGGGETLGFACTCGALRGEIRDVSPAAYTNIVCHCKDCRSAYTHLGLADPEKVGILQTTQDRVRITEGGENLRVFRHTPKGALRWFATCCNTPLFFTPLKARLVHVGVNTDRLDRPEAVGKVKARAFVPSPGGKVRNEGLPRMVGRMVSRMAAKNLNGEWRDTPFFDDEGAPTRKPQVLSREERAAALMGLRS</sequence>
<keyword evidence="6" id="KW-1185">Reference proteome</keyword>
<evidence type="ECO:0000256" key="3">
    <source>
        <dbReference type="ARBA" id="ARBA00022833"/>
    </source>
</evidence>
<dbReference type="RefSeq" id="WP_055085407.1">
    <property type="nucleotide sequence ID" value="NZ_CXSU01000012.1"/>
</dbReference>
<proteinExistence type="inferred from homology"/>
<dbReference type="GO" id="GO:0016846">
    <property type="term" value="F:carbon-sulfur lyase activity"/>
    <property type="evidence" value="ECO:0007669"/>
    <property type="project" value="InterPro"/>
</dbReference>
<organism evidence="5 6">
    <name type="scientific">Jannaschia donghaensis</name>
    <dbReference type="NCBI Taxonomy" id="420998"/>
    <lineage>
        <taxon>Bacteria</taxon>
        <taxon>Pseudomonadati</taxon>
        <taxon>Pseudomonadota</taxon>
        <taxon>Alphaproteobacteria</taxon>
        <taxon>Rhodobacterales</taxon>
        <taxon>Roseobacteraceae</taxon>
        <taxon>Jannaschia</taxon>
    </lineage>
</organism>
<dbReference type="Pfam" id="PF19648">
    <property type="entry name" value="DUF6151"/>
    <property type="match status" value="1"/>
</dbReference>
<dbReference type="AlphaFoldDB" id="A0A0M6YIF4"/>
<evidence type="ECO:0000313" key="5">
    <source>
        <dbReference type="EMBL" id="CTQ50131.1"/>
    </source>
</evidence>
<dbReference type="Proteomes" id="UP000049222">
    <property type="component" value="Unassembled WGS sequence"/>
</dbReference>
<protein>
    <recommendedName>
        <fullName evidence="4">CENP-V/GFA domain-containing protein</fullName>
    </recommendedName>
</protein>
<name>A0A0M6YIF4_9RHOB</name>
<comment type="similarity">
    <text evidence="1">Belongs to the Gfa family.</text>
</comment>
<dbReference type="Gene3D" id="3.90.1590.10">
    <property type="entry name" value="glutathione-dependent formaldehyde- activating enzyme (gfa)"/>
    <property type="match status" value="1"/>
</dbReference>
<gene>
    <name evidence="5" type="ORF">JDO7802_02149</name>
</gene>